<reference evidence="5" key="1">
    <citation type="submission" date="2025-08" db="UniProtKB">
        <authorList>
            <consortium name="RefSeq"/>
        </authorList>
    </citation>
    <scope>IDENTIFICATION</scope>
</reference>
<dbReference type="GeneID" id="101709746"/>
<proteinExistence type="inferred from homology"/>
<protein>
    <submittedName>
        <fullName evidence="5">Uncharacterized aarF domain-containing protein kinase 2 isoform X1</fullName>
    </submittedName>
</protein>
<keyword evidence="5" id="KW-0418">Kinase</keyword>
<dbReference type="GO" id="GO:0005524">
    <property type="term" value="F:ATP binding"/>
    <property type="evidence" value="ECO:0007669"/>
    <property type="project" value="InterPro"/>
</dbReference>
<feature type="compositionally biased region" description="Gly residues" evidence="2">
    <location>
        <begin position="1"/>
        <end position="11"/>
    </location>
</feature>
<dbReference type="PROSITE" id="PS50011">
    <property type="entry name" value="PROTEIN_KINASE_DOM"/>
    <property type="match status" value="1"/>
</dbReference>
<dbReference type="KEGG" id="hgl:101709746"/>
<dbReference type="InterPro" id="IPR011009">
    <property type="entry name" value="Kinase-like_dom_sf"/>
</dbReference>
<sequence>MGAIRGEGGASGWETLDPSLGSRPRSRRVPFKGRAQGRSRKRRAATSVLPAARRDPPRRGPCTSAPARVLRPAIPRGAPRSAASARWHPPGSRSLRTPSTGDLGPGRVSSGRRGLSIPARSPSSRPWGSPRARAGGRAGMGTPWRLSARLCLWRLPGLGRAQELGLLGAPGRARRARLYWLLLGALPALVSAEGGAGDGARTGQAAPAGRRAEDALPWGAHARPRRRVLLQPRVWLRAGTLLARFLPLLLLLPLTYLAPGLAALWLRLLLKATEAAGPTCIKLGQWASTRRDLFSEAFCAHFSRLHVRVAPHPWAHTERFLRQAFGDDWGRVLFFETREPVGSGCVAQVYKAFASPALLEQSDARGRGEPSGAGATEALRALFGGLGKERRPPGNLADQALLEQLLLPTTAPSGPHGLVPVAVKVLHPGLLSQVQVDLLLLKMGSQALGLLPGVQWLSLLEIVEEFEKLMTQQIDLRYEARNLEHFQRNFQDVTSVRFPTPLRPFVTRDVLVETYEESVPVSSYQRAGIPAELKQRIARLGINMLLKMIFVDNFVHADLHPGNILVQGTDGLSPGLEQLDVCDPLVVAVAPALCPLRLVLLDAGIVAELQAADLRNFRAVFLAVVLGQGRRVAELILRHARASECRDVEGFKVEMAALVTQARRNSVTLEKLHVSRLLSSVFKLLMTHKVKLESNFASIVFAIMVLEGLGRSLDPKLDILEAARPFLLPGSMARA</sequence>
<dbReference type="Proteomes" id="UP000694906">
    <property type="component" value="Unplaced"/>
</dbReference>
<dbReference type="AlphaFoldDB" id="A0AAX6PH54"/>
<comment type="similarity">
    <text evidence="1">Belongs to the protein kinase superfamily. ADCK protein kinase family.</text>
</comment>
<evidence type="ECO:0000259" key="3">
    <source>
        <dbReference type="PROSITE" id="PS50011"/>
    </source>
</evidence>
<organism evidence="4 5">
    <name type="scientific">Heterocephalus glaber</name>
    <name type="common">Naked mole rat</name>
    <dbReference type="NCBI Taxonomy" id="10181"/>
    <lineage>
        <taxon>Eukaryota</taxon>
        <taxon>Metazoa</taxon>
        <taxon>Chordata</taxon>
        <taxon>Craniata</taxon>
        <taxon>Vertebrata</taxon>
        <taxon>Euteleostomi</taxon>
        <taxon>Mammalia</taxon>
        <taxon>Eutheria</taxon>
        <taxon>Euarchontoglires</taxon>
        <taxon>Glires</taxon>
        <taxon>Rodentia</taxon>
        <taxon>Hystricomorpha</taxon>
        <taxon>Bathyergidae</taxon>
        <taxon>Heterocephalus</taxon>
    </lineage>
</organism>
<feature type="domain" description="Protein kinase" evidence="3">
    <location>
        <begin position="335"/>
        <end position="727"/>
    </location>
</feature>
<dbReference type="InterPro" id="IPR052402">
    <property type="entry name" value="ADCK_kinase"/>
</dbReference>
<dbReference type="CTD" id="90956"/>
<dbReference type="PANTHER" id="PTHR45890:SF1">
    <property type="entry name" value="AARF DOMAIN CONTAINING KINASE 2"/>
    <property type="match status" value="1"/>
</dbReference>
<dbReference type="GO" id="GO:0005739">
    <property type="term" value="C:mitochondrion"/>
    <property type="evidence" value="ECO:0007669"/>
    <property type="project" value="TreeGrafter"/>
</dbReference>
<keyword evidence="4" id="KW-1185">Reference proteome</keyword>
<dbReference type="RefSeq" id="XP_004851415.1">
    <property type="nucleotide sequence ID" value="XM_004851358.2"/>
</dbReference>
<dbReference type="GO" id="GO:0004672">
    <property type="term" value="F:protein kinase activity"/>
    <property type="evidence" value="ECO:0007669"/>
    <property type="project" value="InterPro"/>
</dbReference>
<feature type="region of interest" description="Disordered" evidence="2">
    <location>
        <begin position="1"/>
        <end position="140"/>
    </location>
</feature>
<dbReference type="InterPro" id="IPR000719">
    <property type="entry name" value="Prot_kinase_dom"/>
</dbReference>
<keyword evidence="5" id="KW-0808">Transferase</keyword>
<evidence type="ECO:0000256" key="1">
    <source>
        <dbReference type="ARBA" id="ARBA00009670"/>
    </source>
</evidence>
<evidence type="ECO:0000313" key="4">
    <source>
        <dbReference type="Proteomes" id="UP000694906"/>
    </source>
</evidence>
<gene>
    <name evidence="5" type="primary">Adck2</name>
</gene>
<evidence type="ECO:0000313" key="5">
    <source>
        <dbReference type="RefSeq" id="XP_004851415.1"/>
    </source>
</evidence>
<dbReference type="InterPro" id="IPR044095">
    <property type="entry name" value="ADCK2_dom"/>
</dbReference>
<feature type="compositionally biased region" description="Basic residues" evidence="2">
    <location>
        <begin position="24"/>
        <end position="44"/>
    </location>
</feature>
<dbReference type="Pfam" id="PF03109">
    <property type="entry name" value="ABC1"/>
    <property type="match status" value="1"/>
</dbReference>
<dbReference type="InterPro" id="IPR004147">
    <property type="entry name" value="ABC1_dom"/>
</dbReference>
<dbReference type="SUPFAM" id="SSF56112">
    <property type="entry name" value="Protein kinase-like (PK-like)"/>
    <property type="match status" value="1"/>
</dbReference>
<name>A0AAX6PH54_HETGA</name>
<feature type="compositionally biased region" description="Low complexity" evidence="2">
    <location>
        <begin position="118"/>
        <end position="135"/>
    </location>
</feature>
<feature type="compositionally biased region" description="Low complexity" evidence="2">
    <location>
        <begin position="71"/>
        <end position="86"/>
    </location>
</feature>
<dbReference type="PANTHER" id="PTHR45890">
    <property type="entry name" value="AARF DOMAIN CONTAINING KINASE 2 (PREDICTED)"/>
    <property type="match status" value="1"/>
</dbReference>
<evidence type="ECO:0000256" key="2">
    <source>
        <dbReference type="SAM" id="MobiDB-lite"/>
    </source>
</evidence>
<dbReference type="CDD" id="cd13971">
    <property type="entry name" value="ADCK2-like"/>
    <property type="match status" value="1"/>
</dbReference>
<accession>A0AAX6PH54</accession>